<feature type="transmembrane region" description="Helical" evidence="6">
    <location>
        <begin position="241"/>
        <end position="261"/>
    </location>
</feature>
<feature type="transmembrane region" description="Helical" evidence="6">
    <location>
        <begin position="156"/>
        <end position="177"/>
    </location>
</feature>
<comment type="caution">
    <text evidence="8">The sequence shown here is derived from an EMBL/GenBank/DDBJ whole genome shotgun (WGS) entry which is preliminary data.</text>
</comment>
<feature type="transmembrane region" description="Helical" evidence="6">
    <location>
        <begin position="218"/>
        <end position="234"/>
    </location>
</feature>
<reference evidence="8" key="1">
    <citation type="submission" date="2023-10" db="EMBL/GenBank/DDBJ databases">
        <authorList>
            <person name="Chen Y."/>
            <person name="Shah S."/>
            <person name="Dougan E. K."/>
            <person name="Thang M."/>
            <person name="Chan C."/>
        </authorList>
    </citation>
    <scope>NUCLEOTIDE SEQUENCE [LARGE SCALE GENOMIC DNA]</scope>
</reference>
<keyword evidence="2" id="KW-0813">Transport</keyword>
<dbReference type="PANTHER" id="PTHR19432">
    <property type="entry name" value="SUGAR TRANSPORTER"/>
    <property type="match status" value="1"/>
</dbReference>
<dbReference type="Proteomes" id="UP001189429">
    <property type="component" value="Unassembled WGS sequence"/>
</dbReference>
<sequence>RPVILVGLAATWVAGMLFASAEHLLPEGKAIMFAAPMYWVMDVTINILQTPHRALVADMASSEQQVPMQVVFVCLMAIGNFIAFSIMQIYDVTVEHMFELMLLVCVLNTAAVGIQFLVATETPLAQDPDKDRRRNGAGACAPVVDVAKAVRGSPRILYHLAFVQCLVWVGLTSWNLYAGQWFGVSVYGGDETAPQGSPEHDAYARGEAQFAQGGQCKAVLGLVSSLMIIMVLLHTKIPPRLVYAPCIFGGAVVAVLAAFFVQQNGLFALVCMAFSVLPEVGSFAIPFGLIAVLNKRAEQEGKQVSTALQMALLNCCITVGQQVCTTILACVEGQMSLAQALPVTFMVAAAAQAVGGMSALFLDDSVGEPEVGDEEPL</sequence>
<evidence type="ECO:0000256" key="5">
    <source>
        <dbReference type="ARBA" id="ARBA00023136"/>
    </source>
</evidence>
<evidence type="ECO:0000256" key="2">
    <source>
        <dbReference type="ARBA" id="ARBA00022448"/>
    </source>
</evidence>
<evidence type="ECO:0000256" key="6">
    <source>
        <dbReference type="SAM" id="Phobius"/>
    </source>
</evidence>
<keyword evidence="4 6" id="KW-1133">Transmembrane helix</keyword>
<keyword evidence="7" id="KW-0732">Signal</keyword>
<feature type="transmembrane region" description="Helical" evidence="6">
    <location>
        <begin position="96"/>
        <end position="118"/>
    </location>
</feature>
<feature type="transmembrane region" description="Helical" evidence="6">
    <location>
        <begin position="31"/>
        <end position="49"/>
    </location>
</feature>
<evidence type="ECO:0000256" key="4">
    <source>
        <dbReference type="ARBA" id="ARBA00022989"/>
    </source>
</evidence>
<evidence type="ECO:0008006" key="10">
    <source>
        <dbReference type="Google" id="ProtNLM"/>
    </source>
</evidence>
<keyword evidence="5 6" id="KW-0472">Membrane</keyword>
<feature type="signal peptide" evidence="7">
    <location>
        <begin position="1"/>
        <end position="21"/>
    </location>
</feature>
<dbReference type="InterPro" id="IPR036259">
    <property type="entry name" value="MFS_trans_sf"/>
</dbReference>
<dbReference type="EMBL" id="CAUYUJ010001449">
    <property type="protein sequence ID" value="CAK0796036.1"/>
    <property type="molecule type" value="Genomic_DNA"/>
</dbReference>
<name>A0ABN9PVM8_9DINO</name>
<keyword evidence="3 6" id="KW-0812">Transmembrane</keyword>
<evidence type="ECO:0000256" key="3">
    <source>
        <dbReference type="ARBA" id="ARBA00022692"/>
    </source>
</evidence>
<feature type="non-terminal residue" evidence="8">
    <location>
        <position position="1"/>
    </location>
</feature>
<accession>A0ABN9PVM8</accession>
<keyword evidence="9" id="KW-1185">Reference proteome</keyword>
<dbReference type="PANTHER" id="PTHR19432:SF35">
    <property type="entry name" value="SOLUTE CARRIER FAMILY 45 MEMBER 3 ISOFORM X1"/>
    <property type="match status" value="1"/>
</dbReference>
<feature type="chain" id="PRO_5045398720" description="Solute carrier family 40 protein" evidence="7">
    <location>
        <begin position="22"/>
        <end position="377"/>
    </location>
</feature>
<evidence type="ECO:0000313" key="8">
    <source>
        <dbReference type="EMBL" id="CAK0796036.1"/>
    </source>
</evidence>
<organism evidence="8 9">
    <name type="scientific">Prorocentrum cordatum</name>
    <dbReference type="NCBI Taxonomy" id="2364126"/>
    <lineage>
        <taxon>Eukaryota</taxon>
        <taxon>Sar</taxon>
        <taxon>Alveolata</taxon>
        <taxon>Dinophyceae</taxon>
        <taxon>Prorocentrales</taxon>
        <taxon>Prorocentraceae</taxon>
        <taxon>Prorocentrum</taxon>
    </lineage>
</organism>
<comment type="subcellular location">
    <subcellularLocation>
        <location evidence="1">Membrane</location>
        <topology evidence="1">Multi-pass membrane protein</topology>
    </subcellularLocation>
</comment>
<dbReference type="SUPFAM" id="SSF103473">
    <property type="entry name" value="MFS general substrate transporter"/>
    <property type="match status" value="1"/>
</dbReference>
<feature type="transmembrane region" description="Helical" evidence="6">
    <location>
        <begin position="267"/>
        <end position="293"/>
    </location>
</feature>
<proteinExistence type="predicted"/>
<gene>
    <name evidence="8" type="ORF">PCOR1329_LOCUS5521</name>
</gene>
<evidence type="ECO:0000256" key="1">
    <source>
        <dbReference type="ARBA" id="ARBA00004141"/>
    </source>
</evidence>
<feature type="transmembrane region" description="Helical" evidence="6">
    <location>
        <begin position="70"/>
        <end position="90"/>
    </location>
</feature>
<evidence type="ECO:0000313" key="9">
    <source>
        <dbReference type="Proteomes" id="UP001189429"/>
    </source>
</evidence>
<protein>
    <recommendedName>
        <fullName evidence="10">Solute carrier family 40 protein</fullName>
    </recommendedName>
</protein>
<evidence type="ECO:0000256" key="7">
    <source>
        <dbReference type="SAM" id="SignalP"/>
    </source>
</evidence>